<evidence type="ECO:0000256" key="3">
    <source>
        <dbReference type="ARBA" id="ARBA00022729"/>
    </source>
</evidence>
<comment type="caution">
    <text evidence="6">The sequence shown here is derived from an EMBL/GenBank/DDBJ whole genome shotgun (WGS) entry which is preliminary data.</text>
</comment>
<reference evidence="8" key="3">
    <citation type="journal article" date="2019" name="Int. J. Syst. Evol. Microbiol.">
        <title>The Global Catalogue of Microorganisms (GCM) 10K type strain sequencing project: providing services to taxonomists for standard genome sequencing and annotation.</title>
        <authorList>
            <consortium name="The Broad Institute Genomics Platform"/>
            <consortium name="The Broad Institute Genome Sequencing Center for Infectious Disease"/>
            <person name="Wu L."/>
            <person name="Ma J."/>
        </authorList>
    </citation>
    <scope>NUCLEOTIDE SEQUENCE [LARGE SCALE GENOMIC DNA]</scope>
    <source>
        <strain evidence="8">CGMCC 1.11013</strain>
    </source>
</reference>
<dbReference type="PIRSF" id="PIRSF006470">
    <property type="entry name" value="DctB"/>
    <property type="match status" value="1"/>
</dbReference>
<organism evidence="6 7">
    <name type="scientific">Caballeronia grimmiae</name>
    <dbReference type="NCBI Taxonomy" id="1071679"/>
    <lineage>
        <taxon>Bacteria</taxon>
        <taxon>Pseudomonadati</taxon>
        <taxon>Pseudomonadota</taxon>
        <taxon>Betaproteobacteria</taxon>
        <taxon>Burkholderiales</taxon>
        <taxon>Burkholderiaceae</taxon>
        <taxon>Caballeronia</taxon>
    </lineage>
</organism>
<dbReference type="PANTHER" id="PTHR33376:SF7">
    <property type="entry name" value="C4-DICARBOXYLATE-BINDING PROTEIN DCTB"/>
    <property type="match status" value="1"/>
</dbReference>
<dbReference type="SUPFAM" id="SSF53850">
    <property type="entry name" value="Periplasmic binding protein-like II"/>
    <property type="match status" value="1"/>
</dbReference>
<dbReference type="NCBIfam" id="NF037995">
    <property type="entry name" value="TRAP_S1"/>
    <property type="match status" value="1"/>
</dbReference>
<dbReference type="Pfam" id="PF03480">
    <property type="entry name" value="DctP"/>
    <property type="match status" value="1"/>
</dbReference>
<dbReference type="PROSITE" id="PS51318">
    <property type="entry name" value="TAT"/>
    <property type="match status" value="1"/>
</dbReference>
<reference evidence="5" key="1">
    <citation type="journal article" date="2014" name="Int. J. Syst. Evol. Microbiol.">
        <title>Complete genome of a new Firmicutes species belonging to the dominant human colonic microbiota ('Ruminococcus bicirculans') reveals two chromosomes and a selective capacity to utilize plant glucans.</title>
        <authorList>
            <consortium name="NISC Comparative Sequencing Program"/>
            <person name="Wegmann U."/>
            <person name="Louis P."/>
            <person name="Goesmann A."/>
            <person name="Henrissat B."/>
            <person name="Duncan S.H."/>
            <person name="Flint H.J."/>
        </authorList>
    </citation>
    <scope>NUCLEOTIDE SEQUENCE</scope>
    <source>
        <strain evidence="5">CGMCC 1.11013</strain>
    </source>
</reference>
<evidence type="ECO:0000313" key="5">
    <source>
        <dbReference type="EMBL" id="GGD98060.1"/>
    </source>
</evidence>
<protein>
    <submittedName>
        <fullName evidence="5">ABC transporter substrate-binding protein</fullName>
    </submittedName>
    <submittedName>
        <fullName evidence="6">TRAP dicarboxylate transporter subunit DctP</fullName>
    </submittedName>
</protein>
<dbReference type="NCBIfam" id="TIGR00787">
    <property type="entry name" value="dctP"/>
    <property type="match status" value="1"/>
</dbReference>
<dbReference type="Gene3D" id="3.40.190.170">
    <property type="entry name" value="Bacterial extracellular solute-binding protein, family 7"/>
    <property type="match status" value="1"/>
</dbReference>
<dbReference type="PANTHER" id="PTHR33376">
    <property type="match status" value="1"/>
</dbReference>
<dbReference type="InterPro" id="IPR006311">
    <property type="entry name" value="TAT_signal"/>
</dbReference>
<evidence type="ECO:0000256" key="1">
    <source>
        <dbReference type="ARBA" id="ARBA00009023"/>
    </source>
</evidence>
<reference evidence="6 7" key="2">
    <citation type="submission" date="2014-03" db="EMBL/GenBank/DDBJ databases">
        <title>Draft Genome Sequences of Four Burkholderia Strains.</title>
        <authorList>
            <person name="Liu X.Y."/>
            <person name="Li C.X."/>
            <person name="Xu J.H."/>
        </authorList>
    </citation>
    <scope>NUCLEOTIDE SEQUENCE [LARGE SCALE GENOMIC DNA]</scope>
    <source>
        <strain evidence="6 7">R27</strain>
    </source>
</reference>
<reference evidence="5" key="4">
    <citation type="submission" date="2024-05" db="EMBL/GenBank/DDBJ databases">
        <authorList>
            <person name="Sun Q."/>
            <person name="Zhou Y."/>
        </authorList>
    </citation>
    <scope>NUCLEOTIDE SEQUENCE</scope>
    <source>
        <strain evidence="5">CGMCC 1.11013</strain>
    </source>
</reference>
<feature type="signal peptide" evidence="4">
    <location>
        <begin position="1"/>
        <end position="32"/>
    </location>
</feature>
<name>A0A069NDB0_9BURK</name>
<dbReference type="InterPro" id="IPR018389">
    <property type="entry name" value="DctP_fam"/>
</dbReference>
<dbReference type="InterPro" id="IPR004682">
    <property type="entry name" value="TRAP_DctP"/>
</dbReference>
<dbReference type="Proteomes" id="UP000597138">
    <property type="component" value="Unassembled WGS sequence"/>
</dbReference>
<dbReference type="RefSeq" id="WP_035970653.1">
    <property type="nucleotide sequence ID" value="NZ_BMEG01000023.1"/>
</dbReference>
<proteinExistence type="inferred from homology"/>
<dbReference type="EMBL" id="JFHE01000069">
    <property type="protein sequence ID" value="KDR25634.1"/>
    <property type="molecule type" value="Genomic_DNA"/>
</dbReference>
<evidence type="ECO:0000313" key="6">
    <source>
        <dbReference type="EMBL" id="KDR25634.1"/>
    </source>
</evidence>
<dbReference type="EMBL" id="BMEG01000023">
    <property type="protein sequence ID" value="GGD98060.1"/>
    <property type="molecule type" value="Genomic_DNA"/>
</dbReference>
<dbReference type="AlphaFoldDB" id="A0A069NDB0"/>
<gene>
    <name evidence="6" type="ORF">BG57_29185</name>
    <name evidence="5" type="ORF">GCM10010985_61020</name>
</gene>
<keyword evidence="3 4" id="KW-0732">Signal</keyword>
<accession>A0A069NDB0</accession>
<dbReference type="CDD" id="cd13603">
    <property type="entry name" value="PBP2_TRAP_Siap_TeaA_like"/>
    <property type="match status" value="1"/>
</dbReference>
<dbReference type="Proteomes" id="UP000027439">
    <property type="component" value="Unassembled WGS sequence"/>
</dbReference>
<dbReference type="OrthoDB" id="9794826at2"/>
<dbReference type="STRING" id="1071679.BG57_29185"/>
<feature type="chain" id="PRO_5001666513" evidence="4">
    <location>
        <begin position="33"/>
        <end position="338"/>
    </location>
</feature>
<evidence type="ECO:0000256" key="2">
    <source>
        <dbReference type="ARBA" id="ARBA00022448"/>
    </source>
</evidence>
<dbReference type="GO" id="GO:0055085">
    <property type="term" value="P:transmembrane transport"/>
    <property type="evidence" value="ECO:0007669"/>
    <property type="project" value="InterPro"/>
</dbReference>
<sequence>MSEISRRSFVATAISALAAPLALGTFASRAWAATPNYTLKLAFADTTNHPVYGVLRRFADNVRAKTNGAVDVQVFSIGQLGSGANIMTGLQTGIIDLCAHTSGFIDTTFPQFQVVDLPFLFPDARTAEKVLDGTAGSKLLDLMPQKGIYGLGFGHWGWRVVSTVDRKVPRPGDMHGMKVRVQPGAIFASTFRALGASPTAIDLTEVYLALSQGVVDAVETPMISVAATKQDEVVKIINQTNHVYNAGVLMASKSRFDTLPANVQGAIRAASREMTADWRNTVAVKSTEAQQAMQKKGLEVVQIDRNQYLSATSSVYQQFRPVVGAALFDAVMKEAGHA</sequence>
<evidence type="ECO:0000313" key="8">
    <source>
        <dbReference type="Proteomes" id="UP000597138"/>
    </source>
</evidence>
<keyword evidence="2" id="KW-0813">Transport</keyword>
<dbReference type="InterPro" id="IPR038404">
    <property type="entry name" value="TRAP_DctP_sf"/>
</dbReference>
<evidence type="ECO:0000256" key="4">
    <source>
        <dbReference type="SAM" id="SignalP"/>
    </source>
</evidence>
<comment type="similarity">
    <text evidence="1">Belongs to the bacterial solute-binding protein 7 family.</text>
</comment>
<dbReference type="GO" id="GO:0030288">
    <property type="term" value="C:outer membrane-bounded periplasmic space"/>
    <property type="evidence" value="ECO:0007669"/>
    <property type="project" value="InterPro"/>
</dbReference>
<evidence type="ECO:0000313" key="7">
    <source>
        <dbReference type="Proteomes" id="UP000027439"/>
    </source>
</evidence>
<keyword evidence="8" id="KW-1185">Reference proteome</keyword>
<dbReference type="eggNOG" id="COG1638">
    <property type="taxonomic scope" value="Bacteria"/>
</dbReference>